<proteinExistence type="predicted"/>
<gene>
    <name evidence="1" type="ORF">Catovirus_1_1013</name>
</gene>
<reference evidence="1" key="1">
    <citation type="journal article" date="2017" name="Science">
        <title>Giant viruses with an expanded complement of translation system components.</title>
        <authorList>
            <person name="Schulz F."/>
            <person name="Yutin N."/>
            <person name="Ivanova N.N."/>
            <person name="Ortega D.R."/>
            <person name="Lee T.K."/>
            <person name="Vierheilig J."/>
            <person name="Daims H."/>
            <person name="Horn M."/>
            <person name="Wagner M."/>
            <person name="Jensen G.J."/>
            <person name="Kyrpides N.C."/>
            <person name="Koonin E.V."/>
            <person name="Woyke T."/>
        </authorList>
    </citation>
    <scope>NUCLEOTIDE SEQUENCE</scope>
    <source>
        <strain evidence="1">CTV1</strain>
    </source>
</reference>
<protein>
    <submittedName>
        <fullName evidence="1">Uncharacterized protein</fullName>
    </submittedName>
</protein>
<organism evidence="1">
    <name type="scientific">Catovirus CTV1</name>
    <dbReference type="NCBI Taxonomy" id="1977631"/>
    <lineage>
        <taxon>Viruses</taxon>
        <taxon>Varidnaviria</taxon>
        <taxon>Bamfordvirae</taxon>
        <taxon>Nucleocytoviricota</taxon>
        <taxon>Megaviricetes</taxon>
        <taxon>Imitervirales</taxon>
        <taxon>Mimiviridae</taxon>
        <taxon>Klosneuvirinae</taxon>
        <taxon>Catovirus</taxon>
    </lineage>
</organism>
<accession>A0A1V0SB77</accession>
<dbReference type="EMBL" id="KY684083">
    <property type="protein sequence ID" value="ARF08963.1"/>
    <property type="molecule type" value="Genomic_DNA"/>
</dbReference>
<evidence type="ECO:0000313" key="1">
    <source>
        <dbReference type="EMBL" id="ARF08963.1"/>
    </source>
</evidence>
<name>A0A1V0SB77_9VIRU</name>
<sequence>MEYDFLLNKLLDYEIINNNSFFFDEFTEK</sequence>